<feature type="transmembrane region" description="Helical" evidence="7">
    <location>
        <begin position="414"/>
        <end position="434"/>
    </location>
</feature>
<dbReference type="Pfam" id="PF13440">
    <property type="entry name" value="Polysacc_synt_3"/>
    <property type="match status" value="1"/>
</dbReference>
<name>A0A6I4IDU2_9FLAO</name>
<keyword evidence="4 7" id="KW-0812">Transmembrane</keyword>
<feature type="transmembrane region" description="Helical" evidence="7">
    <location>
        <begin position="171"/>
        <end position="191"/>
    </location>
</feature>
<gene>
    <name evidence="8" type="ORF">GOQ30_00955</name>
</gene>
<protein>
    <submittedName>
        <fullName evidence="8">Oligosaccharide flippase family protein</fullName>
    </submittedName>
</protein>
<feature type="transmembrane region" description="Helical" evidence="7">
    <location>
        <begin position="212"/>
        <end position="232"/>
    </location>
</feature>
<feature type="transmembrane region" description="Helical" evidence="7">
    <location>
        <begin position="363"/>
        <end position="394"/>
    </location>
</feature>
<keyword evidence="6 7" id="KW-0472">Membrane</keyword>
<feature type="transmembrane region" description="Helical" evidence="7">
    <location>
        <begin position="41"/>
        <end position="58"/>
    </location>
</feature>
<evidence type="ECO:0000256" key="1">
    <source>
        <dbReference type="ARBA" id="ARBA00004651"/>
    </source>
</evidence>
<feature type="transmembrane region" description="Helical" evidence="7">
    <location>
        <begin position="291"/>
        <end position="310"/>
    </location>
</feature>
<organism evidence="8 9">
    <name type="scientific">Flavobacterium profundi</name>
    <dbReference type="NCBI Taxonomy" id="1774945"/>
    <lineage>
        <taxon>Bacteria</taxon>
        <taxon>Pseudomonadati</taxon>
        <taxon>Bacteroidota</taxon>
        <taxon>Flavobacteriia</taxon>
        <taxon>Flavobacteriales</taxon>
        <taxon>Flavobacteriaceae</taxon>
        <taxon>Flavobacterium</taxon>
    </lineage>
</organism>
<evidence type="ECO:0000256" key="2">
    <source>
        <dbReference type="ARBA" id="ARBA00007430"/>
    </source>
</evidence>
<dbReference type="Proteomes" id="UP000431264">
    <property type="component" value="Unassembled WGS sequence"/>
</dbReference>
<feature type="transmembrane region" description="Helical" evidence="7">
    <location>
        <begin position="79"/>
        <end position="103"/>
    </location>
</feature>
<dbReference type="CDD" id="cd13127">
    <property type="entry name" value="MATE_tuaB_like"/>
    <property type="match status" value="1"/>
</dbReference>
<comment type="caution">
    <text evidence="8">The sequence shown here is derived from an EMBL/GenBank/DDBJ whole genome shotgun (WGS) entry which is preliminary data.</text>
</comment>
<keyword evidence="3" id="KW-1003">Cell membrane</keyword>
<feature type="transmembrane region" description="Helical" evidence="7">
    <location>
        <begin position="12"/>
        <end position="35"/>
    </location>
</feature>
<evidence type="ECO:0000256" key="4">
    <source>
        <dbReference type="ARBA" id="ARBA00022692"/>
    </source>
</evidence>
<accession>A0A6I4IDU2</accession>
<evidence type="ECO:0000313" key="8">
    <source>
        <dbReference type="EMBL" id="MVO07728.1"/>
    </source>
</evidence>
<feature type="transmembrane region" description="Helical" evidence="7">
    <location>
        <begin position="109"/>
        <end position="127"/>
    </location>
</feature>
<evidence type="ECO:0000313" key="9">
    <source>
        <dbReference type="Proteomes" id="UP000431264"/>
    </source>
</evidence>
<evidence type="ECO:0000256" key="5">
    <source>
        <dbReference type="ARBA" id="ARBA00022989"/>
    </source>
</evidence>
<dbReference type="EMBL" id="WQLW01000001">
    <property type="protein sequence ID" value="MVO07728.1"/>
    <property type="molecule type" value="Genomic_DNA"/>
</dbReference>
<evidence type="ECO:0000256" key="6">
    <source>
        <dbReference type="ARBA" id="ARBA00023136"/>
    </source>
</evidence>
<evidence type="ECO:0000256" key="3">
    <source>
        <dbReference type="ARBA" id="ARBA00022475"/>
    </source>
</evidence>
<proteinExistence type="inferred from homology"/>
<dbReference type="OrthoDB" id="9770347at2"/>
<feature type="transmembrane region" description="Helical" evidence="7">
    <location>
        <begin position="322"/>
        <end position="342"/>
    </location>
</feature>
<comment type="subcellular location">
    <subcellularLocation>
        <location evidence="1">Cell membrane</location>
        <topology evidence="1">Multi-pass membrane protein</topology>
    </subcellularLocation>
</comment>
<dbReference type="RefSeq" id="WP_140996143.1">
    <property type="nucleotide sequence ID" value="NZ_VDCZ01000001.1"/>
</dbReference>
<reference evidence="9" key="1">
    <citation type="submission" date="2019-05" db="EMBL/GenBank/DDBJ databases">
        <title>Flavobacterium profundi sp. nov., isolated from a deep-sea seamount.</title>
        <authorList>
            <person name="Zhang D.-C."/>
        </authorList>
    </citation>
    <scope>NUCLEOTIDE SEQUENCE [LARGE SCALE GENOMIC DNA]</scope>
    <source>
        <strain evidence="9">TP390</strain>
    </source>
</reference>
<feature type="transmembrane region" description="Helical" evidence="7">
    <location>
        <begin position="252"/>
        <end position="270"/>
    </location>
</feature>
<comment type="similarity">
    <text evidence="2">Belongs to the polysaccharide synthase family.</text>
</comment>
<feature type="transmembrane region" description="Helical" evidence="7">
    <location>
        <begin position="441"/>
        <end position="462"/>
    </location>
</feature>
<dbReference type="InterPro" id="IPR050833">
    <property type="entry name" value="Poly_Biosynth_Transport"/>
</dbReference>
<evidence type="ECO:0000256" key="7">
    <source>
        <dbReference type="SAM" id="Phobius"/>
    </source>
</evidence>
<sequence length="477" mass="54867">MSLKNIALKGIVWSFLQLSSNQIISFSVNIVLARLLMPKDFGLIAMLSVFIGIGNALINSGLSSSLIRSEEIDEEDYTTVFYFNLLGSFMIYSLFFIAAPYIAKFYEQDLLITIIRVYGLTFIINAFSTIQTTRLTKLMDFKTQMKVSVPSLIVSGTLGICLANLNYGVWSLVYMAICQSIISSIQLWYWAKWKPLWCFKKNKFKKHFKFGTNLLFSSVLDILYSSSYTIIIGKFFAPAQVGYFNRADTLQMLPVGNISTIITKVSYPLFSTIQNDNIKLKQVYKRIMEMVLYLVVPILLIMSALAEPLFRFLFTDKWLPAVPYFRILCLTGILYPIHSYNLQILKVKGRSDLFFKLEIIKKIIMTIVLIISFQYGIYGLLYGSIITSVIAFFINTHYSGKFLNYTAWEQFKDLLPTILIGMLIGFCTFKLDILFHKYTDFVRLILGTTIGLSSYLLTTYLLRINAFFEIIKILRRR</sequence>
<dbReference type="GO" id="GO:0005886">
    <property type="term" value="C:plasma membrane"/>
    <property type="evidence" value="ECO:0007669"/>
    <property type="project" value="UniProtKB-SubCell"/>
</dbReference>
<dbReference type="PANTHER" id="PTHR30250">
    <property type="entry name" value="PST FAMILY PREDICTED COLANIC ACID TRANSPORTER"/>
    <property type="match status" value="1"/>
</dbReference>
<dbReference type="PANTHER" id="PTHR30250:SF10">
    <property type="entry name" value="LIPOPOLYSACCHARIDE BIOSYNTHESIS PROTEIN WZXC"/>
    <property type="match status" value="1"/>
</dbReference>
<feature type="transmembrane region" description="Helical" evidence="7">
    <location>
        <begin position="147"/>
        <end position="165"/>
    </location>
</feature>
<keyword evidence="9" id="KW-1185">Reference proteome</keyword>
<keyword evidence="5 7" id="KW-1133">Transmembrane helix</keyword>
<dbReference type="AlphaFoldDB" id="A0A6I4IDU2"/>